<proteinExistence type="predicted"/>
<dbReference type="EMBL" id="CP073118">
    <property type="protein sequence ID" value="UTG75528.1"/>
    <property type="molecule type" value="Genomic_DNA"/>
</dbReference>
<evidence type="ECO:0000313" key="2">
    <source>
        <dbReference type="Proteomes" id="UP001057336"/>
    </source>
</evidence>
<gene>
    <name evidence="1" type="ORF">KCG53_10640</name>
</gene>
<organism evidence="1 2">
    <name type="scientific">Neisseria subflava</name>
    <dbReference type="NCBI Taxonomy" id="28449"/>
    <lineage>
        <taxon>Bacteria</taxon>
        <taxon>Pseudomonadati</taxon>
        <taxon>Pseudomonadota</taxon>
        <taxon>Betaproteobacteria</taxon>
        <taxon>Neisseriales</taxon>
        <taxon>Neisseriaceae</taxon>
        <taxon>Neisseria</taxon>
    </lineage>
</organism>
<name>A0A9X9N6S8_NEISU</name>
<evidence type="ECO:0000313" key="1">
    <source>
        <dbReference type="EMBL" id="UTG75528.1"/>
    </source>
</evidence>
<protein>
    <submittedName>
        <fullName evidence="1">Uncharacterized protein</fullName>
    </submittedName>
</protein>
<dbReference type="AlphaFoldDB" id="A0A9X9N6S8"/>
<sequence>MESHQTEQGRRTQVHEYPGVMILMLKTWD</sequence>
<reference evidence="1" key="1">
    <citation type="submission" date="2021-04" db="EMBL/GenBank/DDBJ databases">
        <title>Characterizing Neisseria spp. as novel respiratory pathobionts in bronchiectasis.</title>
        <authorList>
            <person name="Li L."/>
            <person name="Mac Aogain M."/>
            <person name="Xu T."/>
            <person name="Jaggi T.K."/>
            <person name="Chan L.Y."/>
            <person name="Keir H.R."/>
            <person name="Dicker A.J."/>
            <person name="Qu J."/>
            <person name="Liu Y."/>
            <person name="Chen H.S."/>
            <person name="Koh M.S."/>
            <person name="Ong T.H."/>
            <person name="Lim A.Y.H."/>
            <person name="Abisheganaden J."/>
            <person name="Low T.B."/>
            <person name="Oliver B.G."/>
            <person name="Tan N.S."/>
            <person name="Fang M."/>
            <person name="Chalmers J.D."/>
            <person name="Chotirmall S.H."/>
        </authorList>
    </citation>
    <scope>NUCLEOTIDE SEQUENCE</scope>
    <source>
        <strain evidence="1">CG0073</strain>
    </source>
</reference>
<accession>A0A9X9N6S8</accession>
<dbReference type="Proteomes" id="UP001057336">
    <property type="component" value="Chromosome"/>
</dbReference>